<organism evidence="1 2">
    <name type="scientific">Decorospora gaudefroyi</name>
    <dbReference type="NCBI Taxonomy" id="184978"/>
    <lineage>
        <taxon>Eukaryota</taxon>
        <taxon>Fungi</taxon>
        <taxon>Dikarya</taxon>
        <taxon>Ascomycota</taxon>
        <taxon>Pezizomycotina</taxon>
        <taxon>Dothideomycetes</taxon>
        <taxon>Pleosporomycetidae</taxon>
        <taxon>Pleosporales</taxon>
        <taxon>Pleosporineae</taxon>
        <taxon>Pleosporaceae</taxon>
        <taxon>Decorospora</taxon>
    </lineage>
</organism>
<evidence type="ECO:0000313" key="1">
    <source>
        <dbReference type="EMBL" id="KAF1835555.1"/>
    </source>
</evidence>
<proteinExistence type="predicted"/>
<name>A0A6A5KC44_9PLEO</name>
<dbReference type="Proteomes" id="UP000800040">
    <property type="component" value="Unassembled WGS sequence"/>
</dbReference>
<reference evidence="1" key="1">
    <citation type="submission" date="2020-01" db="EMBL/GenBank/DDBJ databases">
        <authorList>
            <consortium name="DOE Joint Genome Institute"/>
            <person name="Haridas S."/>
            <person name="Albert R."/>
            <person name="Binder M."/>
            <person name="Bloem J."/>
            <person name="Labutti K."/>
            <person name="Salamov A."/>
            <person name="Andreopoulos B."/>
            <person name="Baker S.E."/>
            <person name="Barry K."/>
            <person name="Bills G."/>
            <person name="Bluhm B.H."/>
            <person name="Cannon C."/>
            <person name="Castanera R."/>
            <person name="Culley D.E."/>
            <person name="Daum C."/>
            <person name="Ezra D."/>
            <person name="Gonzalez J.B."/>
            <person name="Henrissat B."/>
            <person name="Kuo A."/>
            <person name="Liang C."/>
            <person name="Lipzen A."/>
            <person name="Lutzoni F."/>
            <person name="Magnuson J."/>
            <person name="Mondo S."/>
            <person name="Nolan M."/>
            <person name="Ohm R."/>
            <person name="Pangilinan J."/>
            <person name="Park H.-J."/>
            <person name="Ramirez L."/>
            <person name="Alfaro M."/>
            <person name="Sun H."/>
            <person name="Tritt A."/>
            <person name="Yoshinaga Y."/>
            <person name="Zwiers L.-H."/>
            <person name="Turgeon B.G."/>
            <person name="Goodwin S.B."/>
            <person name="Spatafora J.W."/>
            <person name="Crous P.W."/>
            <person name="Grigoriev I.V."/>
        </authorList>
    </citation>
    <scope>NUCLEOTIDE SEQUENCE</scope>
    <source>
        <strain evidence="1">P77</strain>
    </source>
</reference>
<dbReference type="OrthoDB" id="4192220at2759"/>
<accession>A0A6A5KC44</accession>
<protein>
    <submittedName>
        <fullName evidence="1">Uncharacterized protein</fullName>
    </submittedName>
</protein>
<keyword evidence="2" id="KW-1185">Reference proteome</keyword>
<dbReference type="EMBL" id="ML975285">
    <property type="protein sequence ID" value="KAF1835555.1"/>
    <property type="molecule type" value="Genomic_DNA"/>
</dbReference>
<dbReference type="AlphaFoldDB" id="A0A6A5KC44"/>
<gene>
    <name evidence="1" type="ORF">BDW02DRAFT_646776</name>
</gene>
<sequence length="336" mass="37434">MSSHSSSQRALSQPPHVPKLLAQLVPIIASLEALKCFSLYLAESAYCIPRATLIALLNALPASCTNLELDTRGEDHRKKEEEAHVCDAVRGLLPRMHNIYRCLRASAQVPWPSIVGYLPVSRCSVAETRTISLVQNTLYGPTVTYGHLSSMPLTQLVAQQTASLKESRIYAMIRLYGDSPIQGCETQLRTDLVAKTTWAFPIMPFSFDNFIVRLNNDSEIVCFDDSKIEPIYEGLVWKDVVGGARLPSTVLDAAREGRPSFATGCVELKLSTQTGKEWAEKHPRAAPDSSWRNEKVVGKQLWFAEKRTGDDYVSERPIYEINPEGWVRVGDSIIRA</sequence>
<evidence type="ECO:0000313" key="2">
    <source>
        <dbReference type="Proteomes" id="UP000800040"/>
    </source>
</evidence>